<keyword evidence="5" id="KW-1185">Reference proteome</keyword>
<feature type="domain" description="Calcineurin-like phosphoesterase" evidence="3">
    <location>
        <begin position="1"/>
        <end position="149"/>
    </location>
</feature>
<dbReference type="Proteomes" id="UP000317318">
    <property type="component" value="Chromosome"/>
</dbReference>
<dbReference type="EMBL" id="CP036268">
    <property type="protein sequence ID" value="QDT36445.1"/>
    <property type="molecule type" value="Genomic_DNA"/>
</dbReference>
<dbReference type="PANTHER" id="PTHR43165">
    <property type="entry name" value="METALLOPHOSPHOESTERASE"/>
    <property type="match status" value="1"/>
</dbReference>
<dbReference type="Pfam" id="PF12850">
    <property type="entry name" value="Metallophos_2"/>
    <property type="match status" value="1"/>
</dbReference>
<organism evidence="4 5">
    <name type="scientific">Stratiformator vulcanicus</name>
    <dbReference type="NCBI Taxonomy" id="2527980"/>
    <lineage>
        <taxon>Bacteria</taxon>
        <taxon>Pseudomonadati</taxon>
        <taxon>Planctomycetota</taxon>
        <taxon>Planctomycetia</taxon>
        <taxon>Planctomycetales</taxon>
        <taxon>Planctomycetaceae</taxon>
        <taxon>Stratiformator</taxon>
    </lineage>
</organism>
<accession>A0A517QXR7</accession>
<proteinExistence type="inferred from homology"/>
<evidence type="ECO:0000313" key="4">
    <source>
        <dbReference type="EMBL" id="QDT36445.1"/>
    </source>
</evidence>
<dbReference type="RefSeq" id="WP_145362649.1">
    <property type="nucleotide sequence ID" value="NZ_CP036268.1"/>
</dbReference>
<name>A0A517QXR7_9PLAN</name>
<evidence type="ECO:0000256" key="2">
    <source>
        <dbReference type="RuleBase" id="RU362039"/>
    </source>
</evidence>
<evidence type="ECO:0000313" key="5">
    <source>
        <dbReference type="Proteomes" id="UP000317318"/>
    </source>
</evidence>
<reference evidence="4 5" key="1">
    <citation type="submission" date="2019-02" db="EMBL/GenBank/DDBJ databases">
        <title>Deep-cultivation of Planctomycetes and their phenomic and genomic characterization uncovers novel biology.</title>
        <authorList>
            <person name="Wiegand S."/>
            <person name="Jogler M."/>
            <person name="Boedeker C."/>
            <person name="Pinto D."/>
            <person name="Vollmers J."/>
            <person name="Rivas-Marin E."/>
            <person name="Kohn T."/>
            <person name="Peeters S.H."/>
            <person name="Heuer A."/>
            <person name="Rast P."/>
            <person name="Oberbeckmann S."/>
            <person name="Bunk B."/>
            <person name="Jeske O."/>
            <person name="Meyerdierks A."/>
            <person name="Storesund J.E."/>
            <person name="Kallscheuer N."/>
            <person name="Luecker S."/>
            <person name="Lage O.M."/>
            <person name="Pohl T."/>
            <person name="Merkel B.J."/>
            <person name="Hornburger P."/>
            <person name="Mueller R.-W."/>
            <person name="Bruemmer F."/>
            <person name="Labrenz M."/>
            <person name="Spormann A.M."/>
            <person name="Op den Camp H."/>
            <person name="Overmann J."/>
            <person name="Amann R."/>
            <person name="Jetten M.S.M."/>
            <person name="Mascher T."/>
            <person name="Medema M.H."/>
            <person name="Devos D.P."/>
            <person name="Kaster A.-K."/>
            <person name="Ovreas L."/>
            <person name="Rohde M."/>
            <person name="Galperin M.Y."/>
            <person name="Jogler C."/>
        </authorList>
    </citation>
    <scope>NUCLEOTIDE SEQUENCE [LARGE SCALE GENOMIC DNA]</scope>
    <source>
        <strain evidence="4 5">Pan189</strain>
    </source>
</reference>
<dbReference type="GO" id="GO:0046872">
    <property type="term" value="F:metal ion binding"/>
    <property type="evidence" value="ECO:0007669"/>
    <property type="project" value="UniProtKB-KW"/>
</dbReference>
<evidence type="ECO:0000256" key="1">
    <source>
        <dbReference type="ARBA" id="ARBA00008950"/>
    </source>
</evidence>
<dbReference type="InterPro" id="IPR000979">
    <property type="entry name" value="Phosphodiesterase_MJ0936/Vps29"/>
</dbReference>
<dbReference type="GO" id="GO:0016787">
    <property type="term" value="F:hydrolase activity"/>
    <property type="evidence" value="ECO:0007669"/>
    <property type="project" value="UniProtKB-UniRule"/>
</dbReference>
<keyword evidence="2" id="KW-0479">Metal-binding</keyword>
<gene>
    <name evidence="4" type="ORF">Pan189_08010</name>
</gene>
<protein>
    <recommendedName>
        <fullName evidence="2">Phosphoesterase</fullName>
        <ecNumber evidence="2">3.1.4.-</ecNumber>
    </recommendedName>
</protein>
<comment type="cofactor">
    <cofactor evidence="2">
        <name>a divalent metal cation</name>
        <dbReference type="ChEBI" id="CHEBI:60240"/>
    </cofactor>
</comment>
<dbReference type="OrthoDB" id="9800565at2"/>
<dbReference type="AlphaFoldDB" id="A0A517QXR7"/>
<comment type="similarity">
    <text evidence="1 2">Belongs to the metallophosphoesterase superfamily. YfcE family.</text>
</comment>
<sequence>MKVAVLSDTHGQISNTTEAIRQIERYQPDAVLHCGDIGRPDIVPLFRGRPTHFVFGNVDRDEALFAPMFDGTELIGHGRFADLTLGTVRIAMTHGDDPKLLRKAIRSGDYDLVCHGHTHVRRLETISSTLVLNPGAMHRAAEYSIAIVELPSLNVEFVTVNHN</sequence>
<dbReference type="SUPFAM" id="SSF56300">
    <property type="entry name" value="Metallo-dependent phosphatases"/>
    <property type="match status" value="1"/>
</dbReference>
<dbReference type="InterPro" id="IPR024654">
    <property type="entry name" value="Calcineurin-like_PHP_lpxH"/>
</dbReference>
<evidence type="ECO:0000259" key="3">
    <source>
        <dbReference type="Pfam" id="PF12850"/>
    </source>
</evidence>
<dbReference type="NCBIfam" id="TIGR00040">
    <property type="entry name" value="yfcE"/>
    <property type="match status" value="1"/>
</dbReference>
<dbReference type="InterPro" id="IPR029052">
    <property type="entry name" value="Metallo-depent_PP-like"/>
</dbReference>
<dbReference type="Gene3D" id="3.60.21.10">
    <property type="match status" value="1"/>
</dbReference>
<dbReference type="PANTHER" id="PTHR43165:SF1">
    <property type="entry name" value="PHOSPHODIESTERASE MJ0936"/>
    <property type="match status" value="1"/>
</dbReference>
<dbReference type="InterPro" id="IPR053193">
    <property type="entry name" value="MetalloPDE_YfcE-like"/>
</dbReference>
<dbReference type="EC" id="3.1.4.-" evidence="2"/>
<dbReference type="KEGG" id="svp:Pan189_08010"/>